<dbReference type="EMBL" id="LKLZ01000013">
    <property type="protein sequence ID" value="KPN41877.1"/>
    <property type="molecule type" value="Genomic_DNA"/>
</dbReference>
<dbReference type="Proteomes" id="UP000050511">
    <property type="component" value="Unassembled WGS sequence"/>
</dbReference>
<comment type="caution">
    <text evidence="1">The sequence shown here is derived from an EMBL/GenBank/DDBJ whole genome shotgun (WGS) entry which is preliminary data.</text>
</comment>
<proteinExistence type="predicted"/>
<evidence type="ECO:0000313" key="1">
    <source>
        <dbReference type="EMBL" id="KPN41877.1"/>
    </source>
</evidence>
<protein>
    <submittedName>
        <fullName evidence="1">Uncharacterized protein</fullName>
    </submittedName>
</protein>
<name>A0A837P3Q8_LACPN</name>
<sequence length="40" mass="4390">MVSLNVLPLIVQGGRVTKSTVSLGPMPIQGFLRYKGQYKL</sequence>
<reference evidence="1 2" key="1">
    <citation type="submission" date="2015-10" db="EMBL/GenBank/DDBJ databases">
        <title>Resequencing of Lactobacillus plantarum WJL strain genome.</title>
        <authorList>
            <person name="Martino M.E."/>
        </authorList>
    </citation>
    <scope>NUCLEOTIDE SEQUENCE [LARGE SCALE GENOMIC DNA]</scope>
    <source>
        <strain evidence="1 2">WJL</strain>
    </source>
</reference>
<dbReference type="AlphaFoldDB" id="A0A837P3Q8"/>
<accession>A0A837P3Q8</accession>
<evidence type="ECO:0000313" key="2">
    <source>
        <dbReference type="Proteomes" id="UP000050511"/>
    </source>
</evidence>
<organism evidence="1 2">
    <name type="scientific">Lactiplantibacillus plantarum WJL</name>
    <dbReference type="NCBI Taxonomy" id="1350466"/>
    <lineage>
        <taxon>Bacteria</taxon>
        <taxon>Bacillati</taxon>
        <taxon>Bacillota</taxon>
        <taxon>Bacilli</taxon>
        <taxon>Lactobacillales</taxon>
        <taxon>Lactobacillaceae</taxon>
        <taxon>Lactiplantibacillus</taxon>
    </lineage>
</organism>
<gene>
    <name evidence="1" type="ORF">WJL_3246</name>
</gene>